<dbReference type="AlphaFoldDB" id="A0A5A9XK73"/>
<dbReference type="Proteomes" id="UP000324298">
    <property type="component" value="Unassembled WGS sequence"/>
</dbReference>
<reference evidence="1 2" key="1">
    <citation type="submission" date="2019-04" db="EMBL/GenBank/DDBJ databases">
        <title>Geobacter ruber sp. nov., ferric-reducing bacteria isolated from paddy soil.</title>
        <authorList>
            <person name="Xu Z."/>
            <person name="Masuda Y."/>
            <person name="Itoh H."/>
            <person name="Senoo K."/>
        </authorList>
    </citation>
    <scope>NUCLEOTIDE SEQUENCE [LARGE SCALE GENOMIC DNA]</scope>
    <source>
        <strain evidence="1 2">Red88</strain>
    </source>
</reference>
<keyword evidence="2" id="KW-1185">Reference proteome</keyword>
<evidence type="ECO:0000313" key="1">
    <source>
        <dbReference type="EMBL" id="KAA0893587.1"/>
    </source>
</evidence>
<sequence length="170" mass="18430">MGVFLTIVARVQKVLIIVLLFLPAFLTGCQPKGQEQKPQPKIDAAGSHVTKKEATVVVPDAVKKSWKAVRIAVIDKANIKETVYTIPIGSSVSIPAFSLDIAVETFLPAFIMEGAVMTTSSNDLKNPGAKVTITEKGNIIFKGWLFARFPTNTFMHPNYGFTLVDAVPAK</sequence>
<dbReference type="OrthoDB" id="9790047at2"/>
<gene>
    <name evidence="1" type="ORF">ET418_07200</name>
</gene>
<accession>A0A5A9XK73</accession>
<proteinExistence type="predicted"/>
<protein>
    <submittedName>
        <fullName evidence="1">DUF2155 domain-containing protein</fullName>
    </submittedName>
</protein>
<name>A0A5A9XK73_9BACT</name>
<organism evidence="1 2">
    <name type="scientific">Oryzomonas rubra</name>
    <dbReference type="NCBI Taxonomy" id="2509454"/>
    <lineage>
        <taxon>Bacteria</taxon>
        <taxon>Pseudomonadati</taxon>
        <taxon>Thermodesulfobacteriota</taxon>
        <taxon>Desulfuromonadia</taxon>
        <taxon>Geobacterales</taxon>
        <taxon>Geobacteraceae</taxon>
        <taxon>Oryzomonas</taxon>
    </lineage>
</organism>
<evidence type="ECO:0000313" key="2">
    <source>
        <dbReference type="Proteomes" id="UP000324298"/>
    </source>
</evidence>
<comment type="caution">
    <text evidence="1">The sequence shown here is derived from an EMBL/GenBank/DDBJ whole genome shotgun (WGS) entry which is preliminary data.</text>
</comment>
<dbReference type="EMBL" id="SRSD01000003">
    <property type="protein sequence ID" value="KAA0893587.1"/>
    <property type="molecule type" value="Genomic_DNA"/>
</dbReference>